<evidence type="ECO:0000256" key="2">
    <source>
        <dbReference type="ARBA" id="ARBA00022448"/>
    </source>
</evidence>
<comment type="subunit">
    <text evidence="11">Heterotetramer of 2 PyrK and 2 PyrD type B subunits.</text>
</comment>
<dbReference type="InterPro" id="IPR012165">
    <property type="entry name" value="Cyt_c3_hydrogenase_gsu"/>
</dbReference>
<dbReference type="UniPathway" id="UPA00070">
    <property type="reaction ID" value="UER00945"/>
</dbReference>
<dbReference type="GO" id="GO:0016491">
    <property type="term" value="F:oxidoreductase activity"/>
    <property type="evidence" value="ECO:0007669"/>
    <property type="project" value="InterPro"/>
</dbReference>
<comment type="function">
    <text evidence="11">Responsible for channeling the electrons from the oxidation of dihydroorotate from the FMN redox center in the PyrD type B subunit to the ultimate electron acceptor NAD(+).</text>
</comment>
<evidence type="ECO:0000256" key="5">
    <source>
        <dbReference type="ARBA" id="ARBA00022723"/>
    </source>
</evidence>
<dbReference type="InterPro" id="IPR017938">
    <property type="entry name" value="Riboflavin_synthase-like_b-brl"/>
</dbReference>
<dbReference type="Proteomes" id="UP000267921">
    <property type="component" value="Unassembled WGS sequence"/>
</dbReference>
<comment type="cofactor">
    <cofactor evidence="12">
        <name>[2Fe-2S] cluster</name>
        <dbReference type="ChEBI" id="CHEBI:190135"/>
    </cofactor>
    <text evidence="12">Binds 1 [2Fe-2S] cluster per subunit.</text>
</comment>
<dbReference type="PIRSF" id="PIRSF006816">
    <property type="entry name" value="Cyc3_hyd_g"/>
    <property type="match status" value="1"/>
</dbReference>
<dbReference type="Pfam" id="PF10418">
    <property type="entry name" value="DHODB_Fe-S_bind"/>
    <property type="match status" value="1"/>
</dbReference>
<dbReference type="KEGG" id="mhaz:BHR79_06365"/>
<proteinExistence type="inferred from homology"/>
<evidence type="ECO:0000256" key="7">
    <source>
        <dbReference type="ARBA" id="ARBA00022975"/>
    </source>
</evidence>
<dbReference type="GO" id="GO:0046872">
    <property type="term" value="F:metal ion binding"/>
    <property type="evidence" value="ECO:0007669"/>
    <property type="project" value="UniProtKB-KW"/>
</dbReference>
<keyword evidence="4 11" id="KW-0001">2Fe-2S</keyword>
<evidence type="ECO:0000259" key="13">
    <source>
        <dbReference type="PROSITE" id="PS51384"/>
    </source>
</evidence>
<evidence type="ECO:0000313" key="18">
    <source>
        <dbReference type="Proteomes" id="UP000198669"/>
    </source>
</evidence>
<comment type="cofactor">
    <cofactor evidence="11">
        <name>[2Fe-2S] cluster</name>
        <dbReference type="ChEBI" id="CHEBI:190135"/>
    </cofactor>
    <text evidence="11">Binds 1 [2Fe-2S] cluster per subunit.</text>
</comment>
<reference evidence="15 19" key="3">
    <citation type="submission" date="2018-10" db="EMBL/GenBank/DDBJ databases">
        <title>Cultivation of a novel Methanohalophilus strain from Kebrit Deep of the Red Sea and a genomic comparison of members of the genus Methanohalophilus.</title>
        <authorList>
            <person name="Guan Y."/>
            <person name="Ngugi D.K."/>
            <person name="Stingl U."/>
        </authorList>
    </citation>
    <scope>NUCLEOTIDE SEQUENCE [LARGE SCALE GENOMIC DNA]</scope>
    <source>
        <strain evidence="15 19">DSM 3094</strain>
    </source>
</reference>
<dbReference type="RefSeq" id="WP_072561578.1">
    <property type="nucleotide sequence ID" value="NZ_CP017921.1"/>
</dbReference>
<comment type="pathway">
    <text evidence="11">Pyrimidine metabolism; UMP biosynthesis via de novo pathway; orotate from (S)-dihydroorotate (NAD(+) route): step 1/1.</text>
</comment>
<dbReference type="HAMAP" id="MF_01211">
    <property type="entry name" value="DHODB_Fe_S_bind"/>
    <property type="match status" value="1"/>
</dbReference>
<dbReference type="STRING" id="2177.BHR79_06365"/>
<dbReference type="PANTHER" id="PTHR43513">
    <property type="entry name" value="DIHYDROOROTATE DEHYDROGENASE B (NAD(+)), ELECTRON TRANSFER SUBUNIT"/>
    <property type="match status" value="1"/>
</dbReference>
<dbReference type="GO" id="GO:0050660">
    <property type="term" value="F:flavin adenine dinucleotide binding"/>
    <property type="evidence" value="ECO:0007669"/>
    <property type="project" value="InterPro"/>
</dbReference>
<keyword evidence="8 11" id="KW-0249">Electron transport</keyword>
<dbReference type="Proteomes" id="UP000186879">
    <property type="component" value="Chromosome"/>
</dbReference>
<dbReference type="NCBIfam" id="NF000796">
    <property type="entry name" value="PRK00054.1-1"/>
    <property type="match status" value="1"/>
</dbReference>
<dbReference type="EMBL" id="CP017921">
    <property type="protein sequence ID" value="APH39143.1"/>
    <property type="molecule type" value="Genomic_DNA"/>
</dbReference>
<name>A0A1L3Q2T3_9EURY</name>
<dbReference type="Pfam" id="PF00175">
    <property type="entry name" value="NAD_binding_1"/>
    <property type="match status" value="1"/>
</dbReference>
<protein>
    <recommendedName>
        <fullName evidence="11">Probable dihydroorotate dehydrogenase B (NAD(+)), electron transfer subunit</fullName>
    </recommendedName>
    <alternativeName>
        <fullName evidence="11">Dihydroorotate oxidase B, electron transfer subunit</fullName>
    </alternativeName>
</protein>
<evidence type="ECO:0000313" key="19">
    <source>
        <dbReference type="Proteomes" id="UP000267921"/>
    </source>
</evidence>
<dbReference type="CDD" id="cd06220">
    <property type="entry name" value="DHOD_e_trans_like2"/>
    <property type="match status" value="1"/>
</dbReference>
<accession>A0A1L3Q2T3</accession>
<dbReference type="InterPro" id="IPR037117">
    <property type="entry name" value="Dihydroorotate_DH_ele_sf"/>
</dbReference>
<keyword evidence="10 11" id="KW-0411">Iron-sulfur</keyword>
<evidence type="ECO:0000313" key="14">
    <source>
        <dbReference type="EMBL" id="APH39143.1"/>
    </source>
</evidence>
<dbReference type="Gene3D" id="2.40.30.10">
    <property type="entry name" value="Translation factors"/>
    <property type="match status" value="1"/>
</dbReference>
<reference evidence="14 17" key="1">
    <citation type="submission" date="2016-10" db="EMBL/GenBank/DDBJ databases">
        <title>Methanohalophilus halophilus.</title>
        <authorList>
            <person name="L'haridon S."/>
        </authorList>
    </citation>
    <scope>NUCLEOTIDE SEQUENCE [LARGE SCALE GENOMIC DNA]</scope>
    <source>
        <strain evidence="14 17">Z-7982</strain>
    </source>
</reference>
<feature type="binding site" evidence="11 12">
    <location>
        <position position="215"/>
    </location>
    <ligand>
        <name>[2Fe-2S] cluster</name>
        <dbReference type="ChEBI" id="CHEBI:190135"/>
    </ligand>
</feature>
<dbReference type="GO" id="GO:0051537">
    <property type="term" value="F:2 iron, 2 sulfur cluster binding"/>
    <property type="evidence" value="ECO:0007669"/>
    <property type="project" value="UniProtKB-KW"/>
</dbReference>
<comment type="cofactor">
    <cofactor evidence="11">
        <name>FAD</name>
        <dbReference type="ChEBI" id="CHEBI:57692"/>
    </cofactor>
    <text evidence="11">Binds 1 FAD per subunit.</text>
</comment>
<feature type="binding site" evidence="11 12">
    <location>
        <position position="228"/>
    </location>
    <ligand>
        <name>[2Fe-2S] cluster</name>
        <dbReference type="ChEBI" id="CHEBI:190135"/>
    </ligand>
</feature>
<keyword evidence="5 11" id="KW-0479">Metal-binding</keyword>
<evidence type="ECO:0000313" key="15">
    <source>
        <dbReference type="EMBL" id="RNI09800.1"/>
    </source>
</evidence>
<dbReference type="InterPro" id="IPR050353">
    <property type="entry name" value="PyrK_electron_transfer"/>
</dbReference>
<evidence type="ECO:0000313" key="17">
    <source>
        <dbReference type="Proteomes" id="UP000186879"/>
    </source>
</evidence>
<dbReference type="EMBL" id="FNMU01000003">
    <property type="protein sequence ID" value="SDW57613.1"/>
    <property type="molecule type" value="Genomic_DNA"/>
</dbReference>
<evidence type="ECO:0000256" key="9">
    <source>
        <dbReference type="ARBA" id="ARBA00023004"/>
    </source>
</evidence>
<keyword evidence="6 11" id="KW-0274">FAD</keyword>
<evidence type="ECO:0000256" key="12">
    <source>
        <dbReference type="PIRSR" id="PIRSR006816-2"/>
    </source>
</evidence>
<dbReference type="InterPro" id="IPR019480">
    <property type="entry name" value="Dihydroorotate_DH_Fe-S-bd"/>
</dbReference>
<dbReference type="PRINTS" id="PR00409">
    <property type="entry name" value="PHDIOXRDTASE"/>
</dbReference>
<keyword evidence="2 11" id="KW-0813">Transport</keyword>
<dbReference type="SUPFAM" id="SSF52343">
    <property type="entry name" value="Ferredoxin reductase-like, C-terminal NADP-linked domain"/>
    <property type="match status" value="1"/>
</dbReference>
<dbReference type="InterPro" id="IPR023455">
    <property type="entry name" value="Dihydroorotate_DHASE_ETsu"/>
</dbReference>
<sequence length="258" mass="28535">MRPIHSKITEIIEESPNVRTFFFDTHFETAIPGQFVMVWVHGTDEVPMTLSGKNSITVQKVGDATSRMFELGIGDHMGLRGPFGRGFTPPEKDEKVLFIAGGVGAAPIAPLADIIKARGIEGHTILGSRCCDEILFRERFACGRVDITTDDGSEGRSGFVTDQLAETDTSDYDRIYVCGPEIMMYKVFEILKTRDVHVKTEFSLHRYFKCGIGVCGACSMDPEGLRVCRDGPVFNGSELEGSEFGHYERDSSGCKCHF</sequence>
<dbReference type="Gene3D" id="3.40.50.80">
    <property type="entry name" value="Nucleotide-binding domain of ferredoxin-NADP reductase (FNR) module"/>
    <property type="match status" value="1"/>
</dbReference>
<dbReference type="GeneID" id="30583373"/>
<evidence type="ECO:0000256" key="10">
    <source>
        <dbReference type="ARBA" id="ARBA00023014"/>
    </source>
</evidence>
<evidence type="ECO:0000256" key="4">
    <source>
        <dbReference type="ARBA" id="ARBA00022714"/>
    </source>
</evidence>
<dbReference type="GO" id="GO:0044205">
    <property type="term" value="P:'de novo' UMP biosynthetic process"/>
    <property type="evidence" value="ECO:0007669"/>
    <property type="project" value="UniProtKB-UniRule"/>
</dbReference>
<dbReference type="Gene3D" id="2.10.240.10">
    <property type="entry name" value="Dihydroorotate dehydrogenase, electron transfer subunit"/>
    <property type="match status" value="1"/>
</dbReference>
<keyword evidence="3 11" id="KW-0285">Flavoprotein</keyword>
<evidence type="ECO:0000256" key="6">
    <source>
        <dbReference type="ARBA" id="ARBA00022827"/>
    </source>
</evidence>
<dbReference type="InterPro" id="IPR039261">
    <property type="entry name" value="FNR_nucleotide-bd"/>
</dbReference>
<dbReference type="InterPro" id="IPR001433">
    <property type="entry name" value="OxRdtase_FAD/NAD-bd"/>
</dbReference>
<feature type="domain" description="FAD-binding FR-type" evidence="13">
    <location>
        <begin position="1"/>
        <end position="89"/>
    </location>
</feature>
<gene>
    <name evidence="11" type="primary">pyrK</name>
    <name evidence="14" type="ORF">BHR79_06365</name>
    <name evidence="15" type="ORF">EFE40_03890</name>
    <name evidence="16" type="ORF">SAMN04515625_1238</name>
</gene>
<dbReference type="PROSITE" id="PS51384">
    <property type="entry name" value="FAD_FR"/>
    <property type="match status" value="1"/>
</dbReference>
<comment type="similarity">
    <text evidence="1 11">Belongs to the PyrK family.</text>
</comment>
<reference evidence="16 18" key="2">
    <citation type="submission" date="2016-10" db="EMBL/GenBank/DDBJ databases">
        <authorList>
            <person name="de Groot N.N."/>
        </authorList>
    </citation>
    <scope>NUCLEOTIDE SEQUENCE [LARGE SCALE GENOMIC DNA]</scope>
    <source>
        <strain evidence="16 18">Z-7982</strain>
    </source>
</reference>
<dbReference type="PANTHER" id="PTHR43513:SF3">
    <property type="entry name" value="DIHYDROOROTATE DEHYDROGENASE B (NAD(+)), ELECTRON TRANSFER SUBUNIT-RELATED"/>
    <property type="match status" value="1"/>
</dbReference>
<keyword evidence="17" id="KW-1185">Reference proteome</keyword>
<dbReference type="AlphaFoldDB" id="A0A1L3Q2T3"/>
<organism evidence="14 17">
    <name type="scientific">Methanohalophilus halophilus</name>
    <dbReference type="NCBI Taxonomy" id="2177"/>
    <lineage>
        <taxon>Archaea</taxon>
        <taxon>Methanobacteriati</taxon>
        <taxon>Methanobacteriota</taxon>
        <taxon>Stenosarchaea group</taxon>
        <taxon>Methanomicrobia</taxon>
        <taxon>Methanosarcinales</taxon>
        <taxon>Methanosarcinaceae</taxon>
        <taxon>Methanohalophilus</taxon>
    </lineage>
</organism>
<feature type="binding site" evidence="11 12">
    <location>
        <position position="210"/>
    </location>
    <ligand>
        <name>[2Fe-2S] cluster</name>
        <dbReference type="ChEBI" id="CHEBI:190135"/>
    </ligand>
</feature>
<dbReference type="GO" id="GO:0009055">
    <property type="term" value="F:electron transfer activity"/>
    <property type="evidence" value="ECO:0007669"/>
    <property type="project" value="UniProtKB-UniRule"/>
</dbReference>
<keyword evidence="7 11" id="KW-0665">Pyrimidine biosynthesis</keyword>
<dbReference type="SUPFAM" id="SSF63380">
    <property type="entry name" value="Riboflavin synthase domain-like"/>
    <property type="match status" value="1"/>
</dbReference>
<feature type="binding site" evidence="11 12">
    <location>
        <position position="218"/>
    </location>
    <ligand>
        <name>[2Fe-2S] cluster</name>
        <dbReference type="ChEBI" id="CHEBI:190135"/>
    </ligand>
</feature>
<dbReference type="Proteomes" id="UP000198669">
    <property type="component" value="Unassembled WGS sequence"/>
</dbReference>
<evidence type="ECO:0000256" key="8">
    <source>
        <dbReference type="ARBA" id="ARBA00022982"/>
    </source>
</evidence>
<evidence type="ECO:0000256" key="3">
    <source>
        <dbReference type="ARBA" id="ARBA00022630"/>
    </source>
</evidence>
<keyword evidence="9 11" id="KW-0408">Iron</keyword>
<evidence type="ECO:0000256" key="11">
    <source>
        <dbReference type="HAMAP-Rule" id="MF_01211"/>
    </source>
</evidence>
<dbReference type="OrthoDB" id="35401at2157"/>
<evidence type="ECO:0000256" key="1">
    <source>
        <dbReference type="ARBA" id="ARBA00006422"/>
    </source>
</evidence>
<dbReference type="InterPro" id="IPR017927">
    <property type="entry name" value="FAD-bd_FR_type"/>
</dbReference>
<evidence type="ECO:0000313" key="16">
    <source>
        <dbReference type="EMBL" id="SDW57613.1"/>
    </source>
</evidence>
<dbReference type="EMBL" id="RJJG01000003">
    <property type="protein sequence ID" value="RNI09800.1"/>
    <property type="molecule type" value="Genomic_DNA"/>
</dbReference>